<accession>A0A418WC34</accession>
<evidence type="ECO:0000313" key="3">
    <source>
        <dbReference type="Proteomes" id="UP000284605"/>
    </source>
</evidence>
<keyword evidence="1" id="KW-0472">Membrane</keyword>
<dbReference type="AlphaFoldDB" id="A0A418WC34"/>
<keyword evidence="3" id="KW-1185">Reference proteome</keyword>
<keyword evidence="1" id="KW-1133">Transmembrane helix</keyword>
<dbReference type="OrthoDB" id="7283160at2"/>
<reference evidence="2 3" key="1">
    <citation type="submission" date="2018-09" db="EMBL/GenBank/DDBJ databases">
        <authorList>
            <person name="Zhu H."/>
        </authorList>
    </citation>
    <scope>NUCLEOTIDE SEQUENCE [LARGE SCALE GENOMIC DNA]</scope>
    <source>
        <strain evidence="2 3">K1W22B-8</strain>
    </source>
</reference>
<dbReference type="EMBL" id="QYUK01000011">
    <property type="protein sequence ID" value="RJF87591.1"/>
    <property type="molecule type" value="Genomic_DNA"/>
</dbReference>
<proteinExistence type="predicted"/>
<keyword evidence="1" id="KW-0812">Transmembrane</keyword>
<dbReference type="Proteomes" id="UP000284605">
    <property type="component" value="Unassembled WGS sequence"/>
</dbReference>
<dbReference type="RefSeq" id="WP_119778230.1">
    <property type="nucleotide sequence ID" value="NZ_QYUK01000011.1"/>
</dbReference>
<evidence type="ECO:0000256" key="1">
    <source>
        <dbReference type="SAM" id="Phobius"/>
    </source>
</evidence>
<feature type="transmembrane region" description="Helical" evidence="1">
    <location>
        <begin position="115"/>
        <end position="132"/>
    </location>
</feature>
<organism evidence="2 3">
    <name type="scientific">Oleomonas cavernae</name>
    <dbReference type="NCBI Taxonomy" id="2320859"/>
    <lineage>
        <taxon>Bacteria</taxon>
        <taxon>Pseudomonadati</taxon>
        <taxon>Pseudomonadota</taxon>
        <taxon>Alphaproteobacteria</taxon>
        <taxon>Acetobacterales</taxon>
        <taxon>Acetobacteraceae</taxon>
        <taxon>Oleomonas</taxon>
    </lineage>
</organism>
<comment type="caution">
    <text evidence="2">The sequence shown here is derived from an EMBL/GenBank/DDBJ whole genome shotgun (WGS) entry which is preliminary data.</text>
</comment>
<sequence length="134" mass="13887">MTVPDAFAFKRSGLGDILTGAIGTEVNGMTLTLLSAFARAGADPWQEAGRLAALPRREAIDSLARTIAGLPATLWPLPMATDIATRLVALLPTRASVSLALPVKGKPVTAYARPAVMLIGVALLAAYLLGLLPL</sequence>
<name>A0A418WC34_9PROT</name>
<evidence type="ECO:0000313" key="2">
    <source>
        <dbReference type="EMBL" id="RJF87591.1"/>
    </source>
</evidence>
<gene>
    <name evidence="2" type="ORF">D3874_11625</name>
</gene>
<protein>
    <submittedName>
        <fullName evidence="2">Uncharacterized protein</fullName>
    </submittedName>
</protein>